<evidence type="ECO:0000313" key="1">
    <source>
        <dbReference type="EMBL" id="KAK2179399.1"/>
    </source>
</evidence>
<dbReference type="EMBL" id="JAODUO010000493">
    <property type="protein sequence ID" value="KAK2179399.1"/>
    <property type="molecule type" value="Genomic_DNA"/>
</dbReference>
<reference evidence="1" key="1">
    <citation type="journal article" date="2023" name="Mol. Biol. Evol.">
        <title>Third-Generation Sequencing Reveals the Adaptive Role of the Epigenome in Three Deep-Sea Polychaetes.</title>
        <authorList>
            <person name="Perez M."/>
            <person name="Aroh O."/>
            <person name="Sun Y."/>
            <person name="Lan Y."/>
            <person name="Juniper S.K."/>
            <person name="Young C.R."/>
            <person name="Angers B."/>
            <person name="Qian P.Y."/>
        </authorList>
    </citation>
    <scope>NUCLEOTIDE SEQUENCE</scope>
    <source>
        <strain evidence="1">R07B-5</strain>
    </source>
</reference>
<dbReference type="Proteomes" id="UP001209878">
    <property type="component" value="Unassembled WGS sequence"/>
</dbReference>
<evidence type="ECO:0000313" key="2">
    <source>
        <dbReference type="Proteomes" id="UP001209878"/>
    </source>
</evidence>
<dbReference type="PANTHER" id="PTHR33198">
    <property type="entry name" value="ANK_REP_REGION DOMAIN-CONTAINING PROTEIN-RELATED"/>
    <property type="match status" value="1"/>
</dbReference>
<gene>
    <name evidence="1" type="ORF">NP493_493g02030</name>
</gene>
<keyword evidence="2" id="KW-1185">Reference proteome</keyword>
<comment type="caution">
    <text evidence="1">The sequence shown here is derived from an EMBL/GenBank/DDBJ whole genome shotgun (WGS) entry which is preliminary data.</text>
</comment>
<name>A0AAD9KXZ3_RIDPI</name>
<dbReference type="PANTHER" id="PTHR33198:SF20">
    <property type="entry name" value="RETROTRANSPOSON GAG DOMAIN-CONTAINING PROTEIN"/>
    <property type="match status" value="1"/>
</dbReference>
<proteinExistence type="predicted"/>
<dbReference type="AlphaFoldDB" id="A0AAD9KXZ3"/>
<organism evidence="1 2">
    <name type="scientific">Ridgeia piscesae</name>
    <name type="common">Tubeworm</name>
    <dbReference type="NCBI Taxonomy" id="27915"/>
    <lineage>
        <taxon>Eukaryota</taxon>
        <taxon>Metazoa</taxon>
        <taxon>Spiralia</taxon>
        <taxon>Lophotrochozoa</taxon>
        <taxon>Annelida</taxon>
        <taxon>Polychaeta</taxon>
        <taxon>Sedentaria</taxon>
        <taxon>Canalipalpata</taxon>
        <taxon>Sabellida</taxon>
        <taxon>Siboglinidae</taxon>
        <taxon>Ridgeia</taxon>
    </lineage>
</organism>
<accession>A0AAD9KXZ3</accession>
<protein>
    <recommendedName>
        <fullName evidence="3">CCHC-type domain-containing protein</fullName>
    </recommendedName>
</protein>
<evidence type="ECO:0008006" key="3">
    <source>
        <dbReference type="Google" id="ProtNLM"/>
    </source>
</evidence>
<sequence>MLWVGEEGRDIRDGWALTEANSKMLGSHWTGFENYAKPKSSFRVSRFHLRAIKQEQHETIDAFRIRARIIANGCEYTDKDEQLMDTLIAGLYSDSIGRKLIAKNKETTLDQAVAIVRAYEGTERQMDDTQDTRQIQSVSKQHAHECPEKMRLDLHGCYRCGKTHARSDKCPAADSICRNCNVMGHWACVCLKKKRDSGVRHQQQHQNR</sequence>